<dbReference type="EMBL" id="LJIJ01001901">
    <property type="protein sequence ID" value="ODM90580.1"/>
    <property type="molecule type" value="Genomic_DNA"/>
</dbReference>
<keyword evidence="2" id="KW-0106">Calcium</keyword>
<dbReference type="SMART" id="SM00408">
    <property type="entry name" value="IGc2"/>
    <property type="match status" value="2"/>
</dbReference>
<dbReference type="SUPFAM" id="SSF48726">
    <property type="entry name" value="Immunoglobulin"/>
    <property type="match status" value="2"/>
</dbReference>
<dbReference type="InterPro" id="IPR013098">
    <property type="entry name" value="Ig_I-set"/>
</dbReference>
<feature type="domain" description="Ig-like" evidence="6">
    <location>
        <begin position="326"/>
        <end position="411"/>
    </location>
</feature>
<dbReference type="Gene3D" id="2.60.40.10">
    <property type="entry name" value="Immunoglobulins"/>
    <property type="match status" value="2"/>
</dbReference>
<dbReference type="InterPro" id="IPR002048">
    <property type="entry name" value="EF_hand_dom"/>
</dbReference>
<dbReference type="GO" id="GO:0005509">
    <property type="term" value="F:calcium ion binding"/>
    <property type="evidence" value="ECO:0007669"/>
    <property type="project" value="InterPro"/>
</dbReference>
<dbReference type="STRING" id="48709.A0A1D2MC82"/>
<dbReference type="PANTHER" id="PTHR45080:SF8">
    <property type="entry name" value="IG-LIKE DOMAIN-CONTAINING PROTEIN"/>
    <property type="match status" value="1"/>
</dbReference>
<evidence type="ECO:0000313" key="8">
    <source>
        <dbReference type="Proteomes" id="UP000094527"/>
    </source>
</evidence>
<evidence type="ECO:0000256" key="4">
    <source>
        <dbReference type="ARBA" id="ARBA00023319"/>
    </source>
</evidence>
<evidence type="ECO:0000256" key="3">
    <source>
        <dbReference type="ARBA" id="ARBA00023157"/>
    </source>
</evidence>
<dbReference type="GO" id="GO:0008046">
    <property type="term" value="F:axon guidance receptor activity"/>
    <property type="evidence" value="ECO:0007669"/>
    <property type="project" value="TreeGrafter"/>
</dbReference>
<dbReference type="GO" id="GO:0005886">
    <property type="term" value="C:plasma membrane"/>
    <property type="evidence" value="ECO:0007669"/>
    <property type="project" value="TreeGrafter"/>
</dbReference>
<organism evidence="7 8">
    <name type="scientific">Orchesella cincta</name>
    <name type="common">Springtail</name>
    <name type="synonym">Podura cincta</name>
    <dbReference type="NCBI Taxonomy" id="48709"/>
    <lineage>
        <taxon>Eukaryota</taxon>
        <taxon>Metazoa</taxon>
        <taxon>Ecdysozoa</taxon>
        <taxon>Arthropoda</taxon>
        <taxon>Hexapoda</taxon>
        <taxon>Collembola</taxon>
        <taxon>Entomobryomorpha</taxon>
        <taxon>Entomobryoidea</taxon>
        <taxon>Orchesellidae</taxon>
        <taxon>Orchesellinae</taxon>
        <taxon>Orchesella</taxon>
    </lineage>
</organism>
<dbReference type="PROSITE" id="PS50835">
    <property type="entry name" value="IG_LIKE"/>
    <property type="match status" value="3"/>
</dbReference>
<dbReference type="GO" id="GO:0043025">
    <property type="term" value="C:neuronal cell body"/>
    <property type="evidence" value="ECO:0007669"/>
    <property type="project" value="TreeGrafter"/>
</dbReference>
<keyword evidence="3" id="KW-1015">Disulfide bond</keyword>
<dbReference type="Pfam" id="PF13927">
    <property type="entry name" value="Ig_3"/>
    <property type="match status" value="1"/>
</dbReference>
<dbReference type="CDD" id="cd00096">
    <property type="entry name" value="Ig"/>
    <property type="match status" value="1"/>
</dbReference>
<dbReference type="PROSITE" id="PS50222">
    <property type="entry name" value="EF_HAND_2"/>
    <property type="match status" value="1"/>
</dbReference>
<dbReference type="InterPro" id="IPR018247">
    <property type="entry name" value="EF_Hand_1_Ca_BS"/>
</dbReference>
<comment type="caution">
    <text evidence="7">The sequence shown here is derived from an EMBL/GenBank/DDBJ whole genome shotgun (WGS) entry which is preliminary data.</text>
</comment>
<feature type="domain" description="Ig-like" evidence="6">
    <location>
        <begin position="248"/>
        <end position="316"/>
    </location>
</feature>
<dbReference type="SMART" id="SM00054">
    <property type="entry name" value="EFh"/>
    <property type="match status" value="2"/>
</dbReference>
<dbReference type="SMART" id="SM00409">
    <property type="entry name" value="IG"/>
    <property type="match status" value="2"/>
</dbReference>
<accession>A0A1D2MC82</accession>
<dbReference type="SUPFAM" id="SSF50969">
    <property type="entry name" value="YVTN repeat-like/Quinoprotein amine dehydrogenase"/>
    <property type="match status" value="1"/>
</dbReference>
<dbReference type="InterPro" id="IPR003598">
    <property type="entry name" value="Ig_sub2"/>
</dbReference>
<reference evidence="7 8" key="1">
    <citation type="journal article" date="2016" name="Genome Biol. Evol.">
        <title>Gene Family Evolution Reflects Adaptation to Soil Environmental Stressors in the Genome of the Collembolan Orchesella cincta.</title>
        <authorList>
            <person name="Faddeeva-Vakhrusheva A."/>
            <person name="Derks M.F."/>
            <person name="Anvar S.Y."/>
            <person name="Agamennone V."/>
            <person name="Suring W."/>
            <person name="Smit S."/>
            <person name="van Straalen N.M."/>
            <person name="Roelofs D."/>
        </authorList>
    </citation>
    <scope>NUCLEOTIDE SEQUENCE [LARGE SCALE GENOMIC DNA]</scope>
    <source>
        <tissue evidence="7">Mixed pool</tissue>
    </source>
</reference>
<dbReference type="SUPFAM" id="SSF47473">
    <property type="entry name" value="EF-hand"/>
    <property type="match status" value="1"/>
</dbReference>
<dbReference type="InterPro" id="IPR011992">
    <property type="entry name" value="EF-hand-dom_pair"/>
</dbReference>
<keyword evidence="4" id="KW-0393">Immunoglobulin domain</keyword>
<evidence type="ECO:0000256" key="1">
    <source>
        <dbReference type="ARBA" id="ARBA00022729"/>
    </source>
</evidence>
<sequence length="812" mass="91874">MSRYPKCPNASQCPHLLPFPDVDFYGFFGKETNTDDNLLLYNHERLIGGIRNFKNAMESENSAKGSHASDKLNFDDAMGDGIEASKDYLLSLMFSHFDRNNNGALEYDELHRVRKTLEKEQEDDDYLERSSFFILELVVSSLQLSVSSYSVSFVVLCSREKRKPPFPFKRVAKQSYLFKERKGIDKEEMMNKLGSSGCSVVDLLRDDRDNNGQLNLNEFYTAFNKLYSVSVISLDKALEVTHVTAAVNDNVEIKCDVSGSPPLPIVWRRYGVDLGTLNQEDQVRVFSDGTLYLNKIQLLHAGNYSCHAQRNQEVVQTHILSVQTLPDVKVMPHILWERPGNDITIECRVMGEPFPVVQWLKNDDPLPLEMTNKYLVTGDGIRLTLKDIYFSDTGAYMCRGENSAGKRLDISSLVVIDQQTPSTVQANESQFFVFHERGVSVYDPNCLLQHEIQATIPGTQEYVCGDHGVICEWGHAIRVSSTYIYVSQPKMDRILVISIEEKLVIDVVTTDRYPVELHYVPHLDQVWVECWRSEDDDSQKTLQVIRDAKEKRKHHTVHPEPIDSHFDLVEALFLPPDLKSSSQFRYGYVSHKNGRGLYKMDLIALRYTKSVDLTPYNCVPQHIEFSALYGMVIVECFEPVTNRPTGQLVLDALSDSVVYYKGDRFGRPYLSPDSRKLVTVSHASDGTTLLLSYVRESGLEFGFDVKTSLNVSDVTFFPSQQSHTYDLFASSVDKDDVLFVDLESGKVEMVSGVGKVLAHGQWKSPQRPISSQGYIATPSTDAIFVINGQTRTVNCQIGGLHGPHSILWLYTG</sequence>
<dbReference type="InterPro" id="IPR011044">
    <property type="entry name" value="Quino_amine_DH_bsu"/>
</dbReference>
<feature type="domain" description="Ig-like" evidence="6">
    <location>
        <begin position="778"/>
        <end position="812"/>
    </location>
</feature>
<gene>
    <name evidence="7" type="ORF">Ocin01_16101</name>
</gene>
<dbReference type="GO" id="GO:0007156">
    <property type="term" value="P:homophilic cell adhesion via plasma membrane adhesion molecules"/>
    <property type="evidence" value="ECO:0007669"/>
    <property type="project" value="TreeGrafter"/>
</dbReference>
<proteinExistence type="predicted"/>
<evidence type="ECO:0000313" key="7">
    <source>
        <dbReference type="EMBL" id="ODM90580.1"/>
    </source>
</evidence>
<protein>
    <submittedName>
        <fullName evidence="7">Follistatin-related protein 5</fullName>
    </submittedName>
</protein>
<dbReference type="Proteomes" id="UP000094527">
    <property type="component" value="Unassembled WGS sequence"/>
</dbReference>
<dbReference type="InterPro" id="IPR050958">
    <property type="entry name" value="Cell_Adh-Cytoskel_Orgn"/>
</dbReference>
<keyword evidence="1" id="KW-0732">Signal</keyword>
<dbReference type="GO" id="GO:0030424">
    <property type="term" value="C:axon"/>
    <property type="evidence" value="ECO:0007669"/>
    <property type="project" value="TreeGrafter"/>
</dbReference>
<evidence type="ECO:0000259" key="5">
    <source>
        <dbReference type="PROSITE" id="PS50222"/>
    </source>
</evidence>
<dbReference type="OMA" id="RYLPVCG"/>
<dbReference type="Pfam" id="PF07679">
    <property type="entry name" value="I-set"/>
    <property type="match status" value="1"/>
</dbReference>
<dbReference type="PANTHER" id="PTHR45080">
    <property type="entry name" value="CONTACTIN 5"/>
    <property type="match status" value="1"/>
</dbReference>
<evidence type="ECO:0000256" key="2">
    <source>
        <dbReference type="ARBA" id="ARBA00022837"/>
    </source>
</evidence>
<dbReference type="InterPro" id="IPR013783">
    <property type="entry name" value="Ig-like_fold"/>
</dbReference>
<evidence type="ECO:0000259" key="6">
    <source>
        <dbReference type="PROSITE" id="PS50835"/>
    </source>
</evidence>
<dbReference type="PROSITE" id="PS00018">
    <property type="entry name" value="EF_HAND_1"/>
    <property type="match status" value="2"/>
</dbReference>
<dbReference type="InterPro" id="IPR003599">
    <property type="entry name" value="Ig_sub"/>
</dbReference>
<keyword evidence="8" id="KW-1185">Reference proteome</keyword>
<dbReference type="GO" id="GO:0050808">
    <property type="term" value="P:synapse organization"/>
    <property type="evidence" value="ECO:0007669"/>
    <property type="project" value="TreeGrafter"/>
</dbReference>
<dbReference type="InterPro" id="IPR036179">
    <property type="entry name" value="Ig-like_dom_sf"/>
</dbReference>
<dbReference type="AlphaFoldDB" id="A0A1D2MC82"/>
<dbReference type="Gene3D" id="1.10.238.10">
    <property type="entry name" value="EF-hand"/>
    <property type="match status" value="1"/>
</dbReference>
<name>A0A1D2MC82_ORCCI</name>
<dbReference type="InterPro" id="IPR007110">
    <property type="entry name" value="Ig-like_dom"/>
</dbReference>
<dbReference type="OrthoDB" id="6085115at2759"/>
<feature type="domain" description="EF-hand" evidence="5">
    <location>
        <begin position="93"/>
        <end position="120"/>
    </location>
</feature>